<protein>
    <submittedName>
        <fullName evidence="2">Uncharacterized protein</fullName>
    </submittedName>
</protein>
<evidence type="ECO:0000313" key="2">
    <source>
        <dbReference type="EMBL" id="CBH23375.1"/>
    </source>
</evidence>
<dbReference type="KEGG" id="srm:SRM_00454"/>
<dbReference type="RefSeq" id="WP_011403156.1">
    <property type="nucleotide sequence ID" value="NC_014032.1"/>
</dbReference>
<proteinExistence type="predicted"/>
<name>D5H5S0_SALRM</name>
<evidence type="ECO:0000256" key="1">
    <source>
        <dbReference type="SAM" id="MobiDB-lite"/>
    </source>
</evidence>
<dbReference type="AlphaFoldDB" id="D5H5S0"/>
<gene>
    <name evidence="2" type="ordered locus">SRM_00454</name>
</gene>
<dbReference type="EMBL" id="FP565814">
    <property type="protein sequence ID" value="CBH23375.1"/>
    <property type="molecule type" value="Genomic_DNA"/>
</dbReference>
<accession>D5H5S0</accession>
<feature type="region of interest" description="Disordered" evidence="1">
    <location>
        <begin position="17"/>
        <end position="47"/>
    </location>
</feature>
<reference evidence="3" key="2">
    <citation type="submission" date="2010-04" db="EMBL/GenBank/DDBJ databases">
        <title>Genome sequence of Salinibacter ruber M8.</title>
        <authorList>
            <consortium name="Genoscope"/>
        </authorList>
    </citation>
    <scope>NUCLEOTIDE SEQUENCE [LARGE SCALE GENOMIC DNA]</scope>
    <source>
        <strain evidence="3">M8</strain>
    </source>
</reference>
<reference evidence="2 3" key="1">
    <citation type="journal article" date="2010" name="ISME J.">
        <title>Fine-scale evolution: genomic, phenotypic and ecological differentiation in two coexisting Salinibacter ruber strains.</title>
        <authorList>
            <person name="Pena A."/>
            <person name="Teeling H."/>
            <person name="Huerta-Cepas J."/>
            <person name="Santos F."/>
            <person name="Yarza P."/>
            <person name="Brito-Echeverria J."/>
            <person name="Lucio M."/>
            <person name="Schmitt-Kopplin P."/>
            <person name="Meseguer I."/>
            <person name="Schenowitz C."/>
            <person name="Dossat C."/>
            <person name="Barbe V."/>
            <person name="Dopazo J."/>
            <person name="Rossello-Mora R."/>
            <person name="Schuler M."/>
            <person name="Glockner F.O."/>
            <person name="Amann R."/>
            <person name="Gabaldon T."/>
            <person name="Anton J."/>
        </authorList>
    </citation>
    <scope>NUCLEOTIDE SEQUENCE [LARGE SCALE GENOMIC DNA]</scope>
    <source>
        <strain evidence="2 3">M8</strain>
    </source>
</reference>
<dbReference type="GeneID" id="83727299"/>
<sequence length="115" mass="12408">MRAVRGFALQLLVPPFPALSNLPLPSMELPEQSSTGDGSARQPFSCPECERTVGHANVLTGDFTFNDVTPKTTRPDGSPEFQKTGMEGGPQKAIELRCDFCGEEFMLGVETGDTD</sequence>
<feature type="region of interest" description="Disordered" evidence="1">
    <location>
        <begin position="66"/>
        <end position="89"/>
    </location>
</feature>
<organism evidence="2 3">
    <name type="scientific">Salinibacter ruber (strain M8)</name>
    <dbReference type="NCBI Taxonomy" id="761659"/>
    <lineage>
        <taxon>Bacteria</taxon>
        <taxon>Pseudomonadati</taxon>
        <taxon>Rhodothermota</taxon>
        <taxon>Rhodothermia</taxon>
        <taxon>Rhodothermales</taxon>
        <taxon>Salinibacteraceae</taxon>
        <taxon>Salinibacter</taxon>
    </lineage>
</organism>
<evidence type="ECO:0000313" key="3">
    <source>
        <dbReference type="Proteomes" id="UP000000933"/>
    </source>
</evidence>
<dbReference type="HOGENOM" id="CLU_2107298_0_0_10"/>
<dbReference type="Proteomes" id="UP000000933">
    <property type="component" value="Chromosome"/>
</dbReference>